<evidence type="ECO:0000313" key="8">
    <source>
        <dbReference type="Proteomes" id="UP000587396"/>
    </source>
</evidence>
<dbReference type="Gene3D" id="3.40.1370.10">
    <property type="match status" value="1"/>
</dbReference>
<reference evidence="7 8" key="1">
    <citation type="submission" date="2020-08" db="EMBL/GenBank/DDBJ databases">
        <authorList>
            <person name="Liu C."/>
            <person name="Sun Q."/>
        </authorList>
    </citation>
    <scope>NUCLEOTIDE SEQUENCE [LARGE SCALE GENOMIC DNA]</scope>
    <source>
        <strain evidence="7 8">N22</strain>
    </source>
</reference>
<comment type="subunit">
    <text evidence="5">Part of the 50S ribosomal subunit.</text>
</comment>
<comment type="similarity">
    <text evidence="1 5">Belongs to the universal ribosomal protein uL4 family.</text>
</comment>
<dbReference type="GO" id="GO:0019843">
    <property type="term" value="F:rRNA binding"/>
    <property type="evidence" value="ECO:0007669"/>
    <property type="project" value="UniProtKB-UniRule"/>
</dbReference>
<keyword evidence="5" id="KW-0699">rRNA-binding</keyword>
<dbReference type="GO" id="GO:0003735">
    <property type="term" value="F:structural constituent of ribosome"/>
    <property type="evidence" value="ECO:0007669"/>
    <property type="project" value="InterPro"/>
</dbReference>
<dbReference type="Pfam" id="PF00573">
    <property type="entry name" value="Ribosomal_L4"/>
    <property type="match status" value="1"/>
</dbReference>
<dbReference type="InterPro" id="IPR023574">
    <property type="entry name" value="Ribosomal_uL4_dom_sf"/>
</dbReference>
<keyword evidence="5" id="KW-0694">RNA-binding</keyword>
<dbReference type="InterPro" id="IPR002136">
    <property type="entry name" value="Ribosomal_uL4"/>
</dbReference>
<organism evidence="7 8">
    <name type="scientific">Gordonibacter massiliensis</name>
    <name type="common">ex Traore et al. 2017</name>
    <dbReference type="NCBI Taxonomy" id="1841863"/>
    <lineage>
        <taxon>Bacteria</taxon>
        <taxon>Bacillati</taxon>
        <taxon>Actinomycetota</taxon>
        <taxon>Coriobacteriia</taxon>
        <taxon>Eggerthellales</taxon>
        <taxon>Eggerthellaceae</taxon>
        <taxon>Gordonibacter</taxon>
    </lineage>
</organism>
<dbReference type="AlphaFoldDB" id="A0A842JCU6"/>
<dbReference type="InterPro" id="IPR013005">
    <property type="entry name" value="Ribosomal_uL4-like"/>
</dbReference>
<dbReference type="Proteomes" id="UP000587396">
    <property type="component" value="Unassembled WGS sequence"/>
</dbReference>
<feature type="region of interest" description="Disordered" evidence="6">
    <location>
        <begin position="42"/>
        <end position="75"/>
    </location>
</feature>
<comment type="caution">
    <text evidence="7">The sequence shown here is derived from an EMBL/GenBank/DDBJ whole genome shotgun (WGS) entry which is preliminary data.</text>
</comment>
<proteinExistence type="inferred from homology"/>
<dbReference type="GO" id="GO:0005840">
    <property type="term" value="C:ribosome"/>
    <property type="evidence" value="ECO:0007669"/>
    <property type="project" value="UniProtKB-KW"/>
</dbReference>
<evidence type="ECO:0000256" key="4">
    <source>
        <dbReference type="ARBA" id="ARBA00035244"/>
    </source>
</evidence>
<name>A0A842JCU6_9ACTN</name>
<dbReference type="RefSeq" id="WP_185905310.1">
    <property type="nucleotide sequence ID" value="NZ_JAASIO010000009.1"/>
</dbReference>
<keyword evidence="3 5" id="KW-0687">Ribonucleoprotein</keyword>
<dbReference type="HAMAP" id="MF_01328_B">
    <property type="entry name" value="Ribosomal_uL4_B"/>
    <property type="match status" value="1"/>
</dbReference>
<evidence type="ECO:0000256" key="1">
    <source>
        <dbReference type="ARBA" id="ARBA00010528"/>
    </source>
</evidence>
<dbReference type="GO" id="GO:0006412">
    <property type="term" value="P:translation"/>
    <property type="evidence" value="ECO:0007669"/>
    <property type="project" value="UniProtKB-UniRule"/>
</dbReference>
<dbReference type="NCBIfam" id="TIGR03953">
    <property type="entry name" value="rplD_bact"/>
    <property type="match status" value="1"/>
</dbReference>
<feature type="compositionally biased region" description="Basic residues" evidence="6">
    <location>
        <begin position="60"/>
        <end position="71"/>
    </location>
</feature>
<evidence type="ECO:0000313" key="7">
    <source>
        <dbReference type="EMBL" id="MBC2889497.1"/>
    </source>
</evidence>
<evidence type="ECO:0000256" key="2">
    <source>
        <dbReference type="ARBA" id="ARBA00022980"/>
    </source>
</evidence>
<evidence type="ECO:0000256" key="5">
    <source>
        <dbReference type="HAMAP-Rule" id="MF_01328"/>
    </source>
</evidence>
<dbReference type="SUPFAM" id="SSF52166">
    <property type="entry name" value="Ribosomal protein L4"/>
    <property type="match status" value="1"/>
</dbReference>
<dbReference type="GO" id="GO:1990904">
    <property type="term" value="C:ribonucleoprotein complex"/>
    <property type="evidence" value="ECO:0007669"/>
    <property type="project" value="UniProtKB-KW"/>
</dbReference>
<gene>
    <name evidence="5 7" type="primary">rplD</name>
    <name evidence="7" type="ORF">H7313_09085</name>
</gene>
<accession>A0A842JCU6</accession>
<protein>
    <recommendedName>
        <fullName evidence="4 5">Large ribosomal subunit protein uL4</fullName>
    </recommendedName>
</protein>
<keyword evidence="8" id="KW-1185">Reference proteome</keyword>
<dbReference type="EMBL" id="JACMSE010000005">
    <property type="protein sequence ID" value="MBC2889497.1"/>
    <property type="molecule type" value="Genomic_DNA"/>
</dbReference>
<dbReference type="PANTHER" id="PTHR10746:SF6">
    <property type="entry name" value="LARGE RIBOSOMAL SUBUNIT PROTEIN UL4M"/>
    <property type="match status" value="1"/>
</dbReference>
<comment type="function">
    <text evidence="5">One of the primary rRNA binding proteins, this protein initially binds near the 5'-end of the 23S rRNA. It is important during the early stages of 50S assembly. It makes multiple contacts with different domains of the 23S rRNA in the assembled 50S subunit and ribosome.</text>
</comment>
<keyword evidence="2 5" id="KW-0689">Ribosomal protein</keyword>
<sequence length="207" mass="22462">MTTIEIKDASGKKAGSADLAASVFGIEPNVPVMHTVVRSQRAAWRQGTHDTKTRGQVRGGGKKPWRQKGTGRARQGTIRAPQWAGGGTVFGPHPRSYAFRVNNKEVKLAMRSALSAKLADDELVIVEGFKFEKPSTKSAVAACKALGLEGRVTLVIADDDVNTYLSFRNIPKVNIIPVSEINTYELIDNKKLVVTADALKHIEEVLA</sequence>
<evidence type="ECO:0000256" key="3">
    <source>
        <dbReference type="ARBA" id="ARBA00023274"/>
    </source>
</evidence>
<comment type="function">
    <text evidence="5">Forms part of the polypeptide exit tunnel.</text>
</comment>
<evidence type="ECO:0000256" key="6">
    <source>
        <dbReference type="SAM" id="MobiDB-lite"/>
    </source>
</evidence>
<dbReference type="PANTHER" id="PTHR10746">
    <property type="entry name" value="50S RIBOSOMAL PROTEIN L4"/>
    <property type="match status" value="1"/>
</dbReference>